<reference evidence="1 2" key="1">
    <citation type="submission" date="2015-01" db="EMBL/GenBank/DDBJ databases">
        <title>Evolution of Trichinella species and genotypes.</title>
        <authorList>
            <person name="Korhonen P.K."/>
            <person name="Edoardo P."/>
            <person name="Giuseppe L.R."/>
            <person name="Gasser R.B."/>
        </authorList>
    </citation>
    <scope>NUCLEOTIDE SEQUENCE [LARGE SCALE GENOMIC DNA]</scope>
    <source>
        <strain evidence="1">ISS1980</strain>
    </source>
</reference>
<dbReference type="EMBL" id="JYDO01000111">
    <property type="protein sequence ID" value="KRZ70618.1"/>
    <property type="molecule type" value="Genomic_DNA"/>
</dbReference>
<gene>
    <name evidence="1" type="ORF">T10_399</name>
</gene>
<organism evidence="1 2">
    <name type="scientific">Trichinella papuae</name>
    <dbReference type="NCBI Taxonomy" id="268474"/>
    <lineage>
        <taxon>Eukaryota</taxon>
        <taxon>Metazoa</taxon>
        <taxon>Ecdysozoa</taxon>
        <taxon>Nematoda</taxon>
        <taxon>Enoplea</taxon>
        <taxon>Dorylaimia</taxon>
        <taxon>Trichinellida</taxon>
        <taxon>Trichinellidae</taxon>
        <taxon>Trichinella</taxon>
    </lineage>
</organism>
<comment type="caution">
    <text evidence="1">The sequence shown here is derived from an EMBL/GenBank/DDBJ whole genome shotgun (WGS) entry which is preliminary data.</text>
</comment>
<dbReference type="AlphaFoldDB" id="A0A0V1MG22"/>
<name>A0A0V1MG22_9BILA</name>
<dbReference type="Proteomes" id="UP000054843">
    <property type="component" value="Unassembled WGS sequence"/>
</dbReference>
<keyword evidence="2" id="KW-1185">Reference proteome</keyword>
<evidence type="ECO:0000313" key="1">
    <source>
        <dbReference type="EMBL" id="KRZ70618.1"/>
    </source>
</evidence>
<proteinExistence type="predicted"/>
<accession>A0A0V1MG22</accession>
<protein>
    <submittedName>
        <fullName evidence="1">Uncharacterized protein</fullName>
    </submittedName>
</protein>
<evidence type="ECO:0000313" key="2">
    <source>
        <dbReference type="Proteomes" id="UP000054843"/>
    </source>
</evidence>
<sequence length="67" mass="8041">MKVSQLRKKVDVRRENLKLIIENLERLWKEKAFPITICLTLQADLFNWGKAWICPFTNHQGIWCQRA</sequence>